<feature type="compositionally biased region" description="Acidic residues" evidence="1">
    <location>
        <begin position="944"/>
        <end position="953"/>
    </location>
</feature>
<feature type="region of interest" description="Disordered" evidence="1">
    <location>
        <begin position="1194"/>
        <end position="1258"/>
    </location>
</feature>
<dbReference type="PANTHER" id="PTHR46634:SF3">
    <property type="entry name" value="M REDUCTASE II SUBUNIT GAMMA, PUTATIVE (DUF3741)-RELATED"/>
    <property type="match status" value="1"/>
</dbReference>
<evidence type="ECO:0000256" key="1">
    <source>
        <dbReference type="SAM" id="MobiDB-lite"/>
    </source>
</evidence>
<feature type="region of interest" description="Disordered" evidence="1">
    <location>
        <begin position="528"/>
        <end position="551"/>
    </location>
</feature>
<evidence type="ECO:0000259" key="2">
    <source>
        <dbReference type="Pfam" id="PF12552"/>
    </source>
</evidence>
<dbReference type="Pfam" id="PF14309">
    <property type="entry name" value="DUF4378"/>
    <property type="match status" value="1"/>
</dbReference>
<feature type="domain" description="DUF3741" evidence="4">
    <location>
        <begin position="675"/>
        <end position="692"/>
    </location>
</feature>
<accession>A0AAD5IZK1</accession>
<dbReference type="InterPro" id="IPR022212">
    <property type="entry name" value="DUF3741"/>
</dbReference>
<feature type="domain" description="DUF4378" evidence="3">
    <location>
        <begin position="1374"/>
        <end position="1543"/>
    </location>
</feature>
<evidence type="ECO:0000313" key="5">
    <source>
        <dbReference type="EMBL" id="KAI9181049.1"/>
    </source>
</evidence>
<name>A0AAD5IZK1_ACENE</name>
<dbReference type="EMBL" id="JAJSOW010000101">
    <property type="protein sequence ID" value="KAI9181049.1"/>
    <property type="molecule type" value="Genomic_DNA"/>
</dbReference>
<feature type="domain" description="DUF3741" evidence="2">
    <location>
        <begin position="784"/>
        <end position="828"/>
    </location>
</feature>
<protein>
    <submittedName>
        <fullName evidence="5">Uncharacterized protein</fullName>
    </submittedName>
</protein>
<comment type="caution">
    <text evidence="5">The sequence shown here is derived from an EMBL/GenBank/DDBJ whole genome shotgun (WGS) entry which is preliminary data.</text>
</comment>
<feature type="region of interest" description="Disordered" evidence="1">
    <location>
        <begin position="1089"/>
        <end position="1132"/>
    </location>
</feature>
<evidence type="ECO:0000259" key="4">
    <source>
        <dbReference type="Pfam" id="PF14383"/>
    </source>
</evidence>
<proteinExistence type="predicted"/>
<evidence type="ECO:0000259" key="3">
    <source>
        <dbReference type="Pfam" id="PF14309"/>
    </source>
</evidence>
<feature type="compositionally biased region" description="Basic and acidic residues" evidence="1">
    <location>
        <begin position="856"/>
        <end position="874"/>
    </location>
</feature>
<evidence type="ECO:0000313" key="6">
    <source>
        <dbReference type="Proteomes" id="UP001064489"/>
    </source>
</evidence>
<feature type="compositionally biased region" description="Polar residues" evidence="1">
    <location>
        <begin position="1094"/>
        <end position="1121"/>
    </location>
</feature>
<dbReference type="InterPro" id="IPR032795">
    <property type="entry name" value="DUF3741-assoc"/>
</dbReference>
<dbReference type="Proteomes" id="UP001064489">
    <property type="component" value="Chromosome 4"/>
</dbReference>
<reference evidence="5" key="1">
    <citation type="journal article" date="2022" name="Plant J.">
        <title>Strategies of tolerance reflected in two North American maple genomes.</title>
        <authorList>
            <person name="McEvoy S.L."/>
            <person name="Sezen U.U."/>
            <person name="Trouern-Trend A."/>
            <person name="McMahon S.M."/>
            <person name="Schaberg P.G."/>
            <person name="Yang J."/>
            <person name="Wegrzyn J.L."/>
            <person name="Swenson N.G."/>
        </authorList>
    </citation>
    <scope>NUCLEOTIDE SEQUENCE</scope>
    <source>
        <strain evidence="5">91603</strain>
    </source>
</reference>
<dbReference type="InterPro" id="IPR025486">
    <property type="entry name" value="DUF4378"/>
</dbReference>
<reference evidence="5" key="2">
    <citation type="submission" date="2023-02" db="EMBL/GenBank/DDBJ databases">
        <authorList>
            <person name="Swenson N.G."/>
            <person name="Wegrzyn J.L."/>
            <person name="Mcevoy S.L."/>
        </authorList>
    </citation>
    <scope>NUCLEOTIDE SEQUENCE</scope>
    <source>
        <strain evidence="5">91603</strain>
        <tissue evidence="5">Leaf</tissue>
    </source>
</reference>
<dbReference type="Pfam" id="PF12552">
    <property type="entry name" value="DUF3741"/>
    <property type="match status" value="1"/>
</dbReference>
<dbReference type="PANTHER" id="PTHR46634">
    <property type="entry name" value="M REDUCTASE II SUBUNIT GAMMA, PUTATIVE (DUF3741)-RELATED"/>
    <property type="match status" value="1"/>
</dbReference>
<keyword evidence="6" id="KW-1185">Reference proteome</keyword>
<gene>
    <name evidence="5" type="ORF">LWI28_010877</name>
</gene>
<feature type="compositionally biased region" description="Basic and acidic residues" evidence="1">
    <location>
        <begin position="1194"/>
        <end position="1208"/>
    </location>
</feature>
<feature type="region of interest" description="Disordered" evidence="1">
    <location>
        <begin position="921"/>
        <end position="955"/>
    </location>
</feature>
<dbReference type="Pfam" id="PF14383">
    <property type="entry name" value="VARLMGL"/>
    <property type="match status" value="1"/>
</dbReference>
<sequence>MEEYNKTLRLKGTQNQHQDLFSIKRQKLHQWVADISFPEIKELCSKGYEFVSVLLSRLFPESGEDNSFKIPRSVQVQNDAKSKFLASPSSNIHLKNLHQISTRKFMDVECDPYLDNYSSICWLGRSRERTLSNFDSPTGHAHSTLLEYNLREPSCELGEERNAITWTESNSAFSSPFEKYGYYSPSHRREPDNFHYPDGSLLRRKEHALLLGWGSENVINERTSSAISQNTELIMNPKSLTSWGDNHVCSLDDGFGRLGASGLCESLLICKHPSSFYSLPPPDVTSNFQDEFGRHYAEDKQDTAADWNHFPLTLSRRSNFGRHYLEDKEDIAADLSHCPLTLSRKSSFGGHYIEDKEDIATDLNHCPLALSPRPSYLSLTGDSDHETTFNASMSFLSPGNHPWFMSKFPTEQYHDHETQALLSSKLDFDLGRKCLSICDSSSRHYASIYPAIEFPGKEQEQLSSCLHNIDEYEDCLEGLSHRGVPHHISNDIVNIEDWSSFYFQISPDRKRVCPQLLDKSSWDVSEGETYHANSEGMKEQDTIPSHLRSHSHSNVRFRPLAVKMNGIQSRKAQNINVDKQFPGCLGRMVNLFDMSISVSGNRLLTDKPHYDGASLSRSRSDVARIVDTPFVDQIEDKLVVSEFRRTSSNKKANGTPMKTLIAHEMSKEVECKHNPPNVVAKLMGLDALPHQQPCSAAQRSHSKGYSRHSLSHSEIPVNCWEQDPSFLDNQLQTEVHHCQEQKTECKDVYEIWQQSQKASYSRDSSKQKGRFTEHMNEKKMALVRQKFMEAKRLATDEKLRQSKEFQDALEVLSSNRDLFLRFLQEPNSLFSQHLYDLQSIPPPSETKRITVLRPSKMVDNDKLSESGKKNDKQAKKPAQVVQATEWERKSPGYSPVLANQEGDEHPAQSTRIVVLKPSPGKTHDIKAMVSTPSTPPGISHGEDFYEEPEDDEVRESREVAKEITRQMRENLMGHRRDETLLSSVFSNGYIGDESSFNKSENDYGTGNLSDSEAVSPTSRHSWDYINRFGSPYSSSSFSRASCSPESSVCREAKKRLSERWAMMTLNGNSQQQRHVRRSSSTLGEMLALSDTKKSMTSVNESSTNGDQEPRGSTSCLTTSNPSKEEDIVESPRNLMRSKSLPVSSTAYGTRLNVEVSDHEAGKTQCPKELAKTKITKSSLKGKVSSLFFLRNKKPSKEKSSELQSEKEFQSVTAERPGSNGHLPGKINSDASQCLKSSGHGEGLSPGLWESSSKTFAPDLTETGQKQGIISQEAGLCIAKPLMPVHVSENQDQPSPISVLEASFEEDDHTIFKPDHRGTGMPLKSNLIDKSPPIESIARTLSWDDSCTETATSYSLKPSSVSQGVEEGQDLLFLVKTLISAAGLDGEVQSKTVFARWHLPESPLDPSLRDKYANLNDKEPLHEAKRRQRRSNRKLVFDCVNTALVEITGYGSESERSVRGSGGRAKVMVNEVASGMVVEQVWGRMKEWFWGEEGCGGGDSDSLVVERVVRKEVVGKGWGDRMRVELDNMGKEMEMILLEELVDEAVVALTGRLL</sequence>
<feature type="region of interest" description="Disordered" evidence="1">
    <location>
        <begin position="853"/>
        <end position="892"/>
    </location>
</feature>
<organism evidence="5 6">
    <name type="scientific">Acer negundo</name>
    <name type="common">Box elder</name>
    <dbReference type="NCBI Taxonomy" id="4023"/>
    <lineage>
        <taxon>Eukaryota</taxon>
        <taxon>Viridiplantae</taxon>
        <taxon>Streptophyta</taxon>
        <taxon>Embryophyta</taxon>
        <taxon>Tracheophyta</taxon>
        <taxon>Spermatophyta</taxon>
        <taxon>Magnoliopsida</taxon>
        <taxon>eudicotyledons</taxon>
        <taxon>Gunneridae</taxon>
        <taxon>Pentapetalae</taxon>
        <taxon>rosids</taxon>
        <taxon>malvids</taxon>
        <taxon>Sapindales</taxon>
        <taxon>Sapindaceae</taxon>
        <taxon>Hippocastanoideae</taxon>
        <taxon>Acereae</taxon>
        <taxon>Acer</taxon>
    </lineage>
</organism>